<reference evidence="1" key="1">
    <citation type="submission" date="2022-10" db="EMBL/GenBank/DDBJ databases">
        <title>Culturing micro-colonial fungi from biological soil crusts in the Mojave desert and describing Neophaeococcomyces mojavensis, and introducing the new genera and species Taxawa tesnikishii.</title>
        <authorList>
            <person name="Kurbessoian T."/>
            <person name="Stajich J.E."/>
        </authorList>
    </citation>
    <scope>NUCLEOTIDE SEQUENCE</scope>
    <source>
        <strain evidence="1">JES_112</strain>
    </source>
</reference>
<organism evidence="1 2">
    <name type="scientific">Neophaeococcomyces mojaviensis</name>
    <dbReference type="NCBI Taxonomy" id="3383035"/>
    <lineage>
        <taxon>Eukaryota</taxon>
        <taxon>Fungi</taxon>
        <taxon>Dikarya</taxon>
        <taxon>Ascomycota</taxon>
        <taxon>Pezizomycotina</taxon>
        <taxon>Eurotiomycetes</taxon>
        <taxon>Chaetothyriomycetidae</taxon>
        <taxon>Chaetothyriales</taxon>
        <taxon>Chaetothyriales incertae sedis</taxon>
        <taxon>Neophaeococcomyces</taxon>
    </lineage>
</organism>
<name>A0ACC2ZVT5_9EURO</name>
<accession>A0ACC2ZVT5</accession>
<proteinExistence type="predicted"/>
<dbReference type="Proteomes" id="UP001172386">
    <property type="component" value="Unassembled WGS sequence"/>
</dbReference>
<protein>
    <submittedName>
        <fullName evidence="1">Uncharacterized protein</fullName>
    </submittedName>
</protein>
<keyword evidence="2" id="KW-1185">Reference proteome</keyword>
<dbReference type="EMBL" id="JAPDRQ010000236">
    <property type="protein sequence ID" value="KAJ9651777.1"/>
    <property type="molecule type" value="Genomic_DNA"/>
</dbReference>
<evidence type="ECO:0000313" key="1">
    <source>
        <dbReference type="EMBL" id="KAJ9651777.1"/>
    </source>
</evidence>
<comment type="caution">
    <text evidence="1">The sequence shown here is derived from an EMBL/GenBank/DDBJ whole genome shotgun (WGS) entry which is preliminary data.</text>
</comment>
<evidence type="ECO:0000313" key="2">
    <source>
        <dbReference type="Proteomes" id="UP001172386"/>
    </source>
</evidence>
<gene>
    <name evidence="1" type="ORF">H2198_008956</name>
</gene>
<sequence>MSAAIGRRKRRKLKSEINVVPYIDVMLVLLIIFMVTAPLLTLSFDVDLPQSNAKALESKQDPVIVSVRQDGQLSLKLPDAKEPTAVSAEELEGRLAGIAAQDKGVRVIVAADRAVAYEKVIAAMDVIKRAKVDKREPGWGLPLALALLVHLLVALVFIVAWLWSPQRNTDAAAGDPSVEASLALSASEASAARQALRQSEKLEDLPPPVAEPIPVPEDTIPPPQPIPEPRPQDAPTPQQQQAQERVAQPDTKDQEAVSALAISQEKAKQEQEAKRRQEQIDLTERKRQEEAEQKLRLAKQQEADEKKKQAEQERVAADKAEAEKQKKIAEIRARREQAEKEAKLAEQKLRQVAAARNAAGSAAAGSSGASQPAAGGGGNSDDLSAKYAAAIQAKVLSQWVRPDTVPLGQRCQITITQIPGGTVMQAKVSPNCPYDEAGKRSIEAAVLNAQPLPYRGFESVFARTLNFTFTAQDR</sequence>